<protein>
    <recommendedName>
        <fullName evidence="3">Integrase catalytic domain-containing protein</fullName>
    </recommendedName>
</protein>
<dbReference type="Gene3D" id="3.30.420.10">
    <property type="entry name" value="Ribonuclease H-like superfamily/Ribonuclease H"/>
    <property type="match status" value="1"/>
</dbReference>
<accession>A0AAU9XH91</accession>
<dbReference type="InterPro" id="IPR012337">
    <property type="entry name" value="RNaseH-like_sf"/>
</dbReference>
<gene>
    <name evidence="1" type="ORF">PMEA_00023108</name>
</gene>
<organism evidence="1 2">
    <name type="scientific">Pocillopora meandrina</name>
    <dbReference type="NCBI Taxonomy" id="46732"/>
    <lineage>
        <taxon>Eukaryota</taxon>
        <taxon>Metazoa</taxon>
        <taxon>Cnidaria</taxon>
        <taxon>Anthozoa</taxon>
        <taxon>Hexacorallia</taxon>
        <taxon>Scleractinia</taxon>
        <taxon>Astrocoeniina</taxon>
        <taxon>Pocilloporidae</taxon>
        <taxon>Pocillopora</taxon>
    </lineage>
</organism>
<evidence type="ECO:0000313" key="1">
    <source>
        <dbReference type="EMBL" id="CAH3146847.1"/>
    </source>
</evidence>
<sequence>MELKKLEENSSSSVAEIFKEQFSRRGIPEKTETDNAPQFTSYEFHHFPFDWEFTHLSSFSHHQTRRKGGVCCENCSVFVQKCSQRQQRPVISPVAHSDCVALW</sequence>
<proteinExistence type="predicted"/>
<dbReference type="AlphaFoldDB" id="A0AAU9XH91"/>
<dbReference type="EMBL" id="CALNXJ010000042">
    <property type="protein sequence ID" value="CAH3146847.1"/>
    <property type="molecule type" value="Genomic_DNA"/>
</dbReference>
<keyword evidence="2" id="KW-1185">Reference proteome</keyword>
<evidence type="ECO:0000313" key="2">
    <source>
        <dbReference type="Proteomes" id="UP001159428"/>
    </source>
</evidence>
<dbReference type="SUPFAM" id="SSF53098">
    <property type="entry name" value="Ribonuclease H-like"/>
    <property type="match status" value="1"/>
</dbReference>
<comment type="caution">
    <text evidence="1">The sequence shown here is derived from an EMBL/GenBank/DDBJ whole genome shotgun (WGS) entry which is preliminary data.</text>
</comment>
<evidence type="ECO:0008006" key="3">
    <source>
        <dbReference type="Google" id="ProtNLM"/>
    </source>
</evidence>
<dbReference type="InterPro" id="IPR036397">
    <property type="entry name" value="RNaseH_sf"/>
</dbReference>
<name>A0AAU9XH91_9CNID</name>
<dbReference type="GO" id="GO:0003676">
    <property type="term" value="F:nucleic acid binding"/>
    <property type="evidence" value="ECO:0007669"/>
    <property type="project" value="InterPro"/>
</dbReference>
<reference evidence="1 2" key="1">
    <citation type="submission" date="2022-05" db="EMBL/GenBank/DDBJ databases">
        <authorList>
            <consortium name="Genoscope - CEA"/>
            <person name="William W."/>
        </authorList>
    </citation>
    <scope>NUCLEOTIDE SEQUENCE [LARGE SCALE GENOMIC DNA]</scope>
</reference>
<dbReference type="Proteomes" id="UP001159428">
    <property type="component" value="Unassembled WGS sequence"/>
</dbReference>